<dbReference type="AlphaFoldDB" id="A0AA35VQA5"/>
<dbReference type="Proteomes" id="UP001160390">
    <property type="component" value="Unassembled WGS sequence"/>
</dbReference>
<proteinExistence type="predicted"/>
<evidence type="ECO:0000313" key="1">
    <source>
        <dbReference type="EMBL" id="CAI6098639.1"/>
    </source>
</evidence>
<reference evidence="1" key="1">
    <citation type="submission" date="2023-01" db="EMBL/GenBank/DDBJ databases">
        <authorList>
            <person name="Piombo E."/>
        </authorList>
    </citation>
    <scope>NUCLEOTIDE SEQUENCE</scope>
</reference>
<gene>
    <name evidence="1" type="ORF">CCHLO57077_00002650</name>
</gene>
<evidence type="ECO:0000313" key="2">
    <source>
        <dbReference type="Proteomes" id="UP001160390"/>
    </source>
</evidence>
<protein>
    <submittedName>
        <fullName evidence="1">Uncharacterized protein</fullName>
    </submittedName>
</protein>
<name>A0AA35VQA5_9HYPO</name>
<accession>A0AA35VQA5</accession>
<sequence length="132" mass="14317">MGIGRDDPKSIPIRWRLAGNHLFRPTPALGKTRPWLAPMWTLSKPPGTVKDQGGELRSRRVHSGVEEADRSSALTAGVAVVVDSITSVGLAGESQLVTGIRRSTVVASVTDPISKSYQDKRHAQKTMVKQSY</sequence>
<keyword evidence="2" id="KW-1185">Reference proteome</keyword>
<comment type="caution">
    <text evidence="1">The sequence shown here is derived from an EMBL/GenBank/DDBJ whole genome shotgun (WGS) entry which is preliminary data.</text>
</comment>
<organism evidence="1 2">
    <name type="scientific">Clonostachys chloroleuca</name>
    <dbReference type="NCBI Taxonomy" id="1926264"/>
    <lineage>
        <taxon>Eukaryota</taxon>
        <taxon>Fungi</taxon>
        <taxon>Dikarya</taxon>
        <taxon>Ascomycota</taxon>
        <taxon>Pezizomycotina</taxon>
        <taxon>Sordariomycetes</taxon>
        <taxon>Hypocreomycetidae</taxon>
        <taxon>Hypocreales</taxon>
        <taxon>Bionectriaceae</taxon>
        <taxon>Clonostachys</taxon>
    </lineage>
</organism>
<dbReference type="EMBL" id="CABFNP030001299">
    <property type="protein sequence ID" value="CAI6098639.1"/>
    <property type="molecule type" value="Genomic_DNA"/>
</dbReference>